<proteinExistence type="predicted"/>
<comment type="caution">
    <text evidence="1">The sequence shown here is derived from an EMBL/GenBank/DDBJ whole genome shotgun (WGS) entry which is preliminary data.</text>
</comment>
<dbReference type="EMBL" id="JAAIUW010000012">
    <property type="protein sequence ID" value="KAF7807636.1"/>
    <property type="molecule type" value="Genomic_DNA"/>
</dbReference>
<evidence type="ECO:0000313" key="2">
    <source>
        <dbReference type="Proteomes" id="UP000634136"/>
    </source>
</evidence>
<gene>
    <name evidence="1" type="ORF">G2W53_039797</name>
</gene>
<dbReference type="AlphaFoldDB" id="A0A834W6G3"/>
<name>A0A834W6G3_9FABA</name>
<protein>
    <submittedName>
        <fullName evidence="1">Splicing factor-like protein 1 isoform X3</fullName>
    </submittedName>
</protein>
<keyword evidence="2" id="KW-1185">Reference proteome</keyword>
<evidence type="ECO:0000313" key="1">
    <source>
        <dbReference type="EMBL" id="KAF7807636.1"/>
    </source>
</evidence>
<sequence length="43" mass="4412">MSGVTSSAVPTGGQKLSMLAAKSGFVIPKKQIIKFVGSHLPGR</sequence>
<accession>A0A834W6G3</accession>
<reference evidence="1" key="1">
    <citation type="submission" date="2020-09" db="EMBL/GenBank/DDBJ databases">
        <title>Genome-Enabled Discovery of Anthraquinone Biosynthesis in Senna tora.</title>
        <authorList>
            <person name="Kang S.-H."/>
            <person name="Pandey R.P."/>
            <person name="Lee C.-M."/>
            <person name="Sim J.-S."/>
            <person name="Jeong J.-T."/>
            <person name="Choi B.-S."/>
            <person name="Jung M."/>
            <person name="Ginzburg D."/>
            <person name="Zhao K."/>
            <person name="Won S.Y."/>
            <person name="Oh T.-J."/>
            <person name="Yu Y."/>
            <person name="Kim N.-H."/>
            <person name="Lee O.R."/>
            <person name="Lee T.-H."/>
            <person name="Bashyal P."/>
            <person name="Kim T.-S."/>
            <person name="Lee W.-H."/>
            <person name="Kawkins C."/>
            <person name="Kim C.-K."/>
            <person name="Kim J.S."/>
            <person name="Ahn B.O."/>
            <person name="Rhee S.Y."/>
            <person name="Sohng J.K."/>
        </authorList>
    </citation>
    <scope>NUCLEOTIDE SEQUENCE</scope>
    <source>
        <tissue evidence="1">Leaf</tissue>
    </source>
</reference>
<organism evidence="1 2">
    <name type="scientific">Senna tora</name>
    <dbReference type="NCBI Taxonomy" id="362788"/>
    <lineage>
        <taxon>Eukaryota</taxon>
        <taxon>Viridiplantae</taxon>
        <taxon>Streptophyta</taxon>
        <taxon>Embryophyta</taxon>
        <taxon>Tracheophyta</taxon>
        <taxon>Spermatophyta</taxon>
        <taxon>Magnoliopsida</taxon>
        <taxon>eudicotyledons</taxon>
        <taxon>Gunneridae</taxon>
        <taxon>Pentapetalae</taxon>
        <taxon>rosids</taxon>
        <taxon>fabids</taxon>
        <taxon>Fabales</taxon>
        <taxon>Fabaceae</taxon>
        <taxon>Caesalpinioideae</taxon>
        <taxon>Cassia clade</taxon>
        <taxon>Senna</taxon>
    </lineage>
</organism>
<dbReference type="Proteomes" id="UP000634136">
    <property type="component" value="Unassembled WGS sequence"/>
</dbReference>